<evidence type="ECO:0000313" key="3">
    <source>
        <dbReference type="Proteomes" id="UP001597171"/>
    </source>
</evidence>
<feature type="non-terminal residue" evidence="2">
    <location>
        <position position="148"/>
    </location>
</feature>
<reference evidence="3" key="1">
    <citation type="journal article" date="2019" name="Int. J. Syst. Evol. Microbiol.">
        <title>The Global Catalogue of Microorganisms (GCM) 10K type strain sequencing project: providing services to taxonomists for standard genome sequencing and annotation.</title>
        <authorList>
            <consortium name="The Broad Institute Genomics Platform"/>
            <consortium name="The Broad Institute Genome Sequencing Center for Infectious Disease"/>
            <person name="Wu L."/>
            <person name="Ma J."/>
        </authorList>
    </citation>
    <scope>NUCLEOTIDE SEQUENCE [LARGE SCALE GENOMIC DNA]</scope>
    <source>
        <strain evidence="3">CCUG 61696</strain>
    </source>
</reference>
<dbReference type="EMBL" id="JBHTMX010000443">
    <property type="protein sequence ID" value="MFD1333944.1"/>
    <property type="molecule type" value="Genomic_DNA"/>
</dbReference>
<evidence type="ECO:0000256" key="1">
    <source>
        <dbReference type="SAM" id="Phobius"/>
    </source>
</evidence>
<name>A0ABW3ZCG1_9HYPH</name>
<accession>A0ABW3ZCG1</accession>
<keyword evidence="1" id="KW-0472">Membrane</keyword>
<feature type="transmembrane region" description="Helical" evidence="1">
    <location>
        <begin position="12"/>
        <end position="36"/>
    </location>
</feature>
<keyword evidence="1" id="KW-1133">Transmembrane helix</keyword>
<keyword evidence="1" id="KW-0812">Transmembrane</keyword>
<organism evidence="2 3">
    <name type="scientific">Methylopila musalis</name>
    <dbReference type="NCBI Taxonomy" id="1134781"/>
    <lineage>
        <taxon>Bacteria</taxon>
        <taxon>Pseudomonadati</taxon>
        <taxon>Pseudomonadota</taxon>
        <taxon>Alphaproteobacteria</taxon>
        <taxon>Hyphomicrobiales</taxon>
        <taxon>Methylopilaceae</taxon>
        <taxon>Methylopila</taxon>
    </lineage>
</organism>
<feature type="transmembrane region" description="Helical" evidence="1">
    <location>
        <begin position="125"/>
        <end position="144"/>
    </location>
</feature>
<feature type="transmembrane region" description="Helical" evidence="1">
    <location>
        <begin position="93"/>
        <end position="113"/>
    </location>
</feature>
<dbReference type="Proteomes" id="UP001597171">
    <property type="component" value="Unassembled WGS sequence"/>
</dbReference>
<gene>
    <name evidence="2" type="ORF">ACFQ4O_18210</name>
</gene>
<proteinExistence type="predicted"/>
<sequence>MALESVPPSVRPFRAPAAVLALRLAIHLGLFATAFALSWRPWHAALVTVVTAGLFGAGSRMKHGILGEPLVFSDAALVRHAIRHPKLYYAEKLARPPALLTLAGLALATALWFAAEPSILPDRGWPLWLALPPMVAAATAWALTRPWV</sequence>
<protein>
    <submittedName>
        <fullName evidence="2">LTA synthase family protein</fullName>
    </submittedName>
</protein>
<evidence type="ECO:0000313" key="2">
    <source>
        <dbReference type="EMBL" id="MFD1333944.1"/>
    </source>
</evidence>
<keyword evidence="3" id="KW-1185">Reference proteome</keyword>
<comment type="caution">
    <text evidence="2">The sequence shown here is derived from an EMBL/GenBank/DDBJ whole genome shotgun (WGS) entry which is preliminary data.</text>
</comment>